<dbReference type="InterPro" id="IPR037219">
    <property type="entry name" value="Peptidase_M41-like"/>
</dbReference>
<dbReference type="SUPFAM" id="SSF140990">
    <property type="entry name" value="FtsH protease domain-like"/>
    <property type="match status" value="1"/>
</dbReference>
<dbReference type="EMBL" id="AP026867">
    <property type="protein sequence ID" value="BDS13785.1"/>
    <property type="molecule type" value="Genomic_DNA"/>
</dbReference>
<dbReference type="SUPFAM" id="SSF52540">
    <property type="entry name" value="P-loop containing nucleoside triphosphate hydrolases"/>
    <property type="match status" value="1"/>
</dbReference>
<keyword evidence="13 14" id="KW-0472">Membrane</keyword>
<dbReference type="AlphaFoldDB" id="A0A915YIQ1"/>
<dbReference type="GO" id="GO:0004176">
    <property type="term" value="F:ATP-dependent peptidase activity"/>
    <property type="evidence" value="ECO:0007669"/>
    <property type="project" value="InterPro"/>
</dbReference>
<comment type="subcellular location">
    <subcellularLocation>
        <location evidence="14">Cell membrane</location>
        <topology evidence="14">Multi-pass membrane protein</topology>
        <orientation evidence="14">Cytoplasmic side</orientation>
    </subcellularLocation>
    <subcellularLocation>
        <location evidence="1">Membrane</location>
        <topology evidence="1">Multi-pass membrane protein</topology>
    </subcellularLocation>
</comment>
<dbReference type="PANTHER" id="PTHR43655">
    <property type="entry name" value="ATP-DEPENDENT PROTEASE"/>
    <property type="match status" value="1"/>
</dbReference>
<keyword evidence="9 14" id="KW-0862">Zinc</keyword>
<keyword evidence="8 14" id="KW-0378">Hydrolase</keyword>
<evidence type="ECO:0000256" key="14">
    <source>
        <dbReference type="HAMAP-Rule" id="MF_01458"/>
    </source>
</evidence>
<evidence type="ECO:0000256" key="13">
    <source>
        <dbReference type="ARBA" id="ARBA00023136"/>
    </source>
</evidence>
<evidence type="ECO:0000256" key="16">
    <source>
        <dbReference type="SAM" id="Coils"/>
    </source>
</evidence>
<evidence type="ECO:0000256" key="3">
    <source>
        <dbReference type="ARBA" id="ARBA00010550"/>
    </source>
</evidence>
<evidence type="ECO:0000313" key="20">
    <source>
        <dbReference type="Proteomes" id="UP001060919"/>
    </source>
</evidence>
<dbReference type="PANTHER" id="PTHR43655:SF2">
    <property type="entry name" value="AFG3 LIKE MATRIX AAA PEPTIDASE SUBUNIT 2, ISOFORM A"/>
    <property type="match status" value="1"/>
</dbReference>
<dbReference type="PROSITE" id="PS00674">
    <property type="entry name" value="AAA"/>
    <property type="match status" value="1"/>
</dbReference>
<dbReference type="InterPro" id="IPR041569">
    <property type="entry name" value="AAA_lid_3"/>
</dbReference>
<keyword evidence="20" id="KW-1185">Reference proteome</keyword>
<dbReference type="InterPro" id="IPR050928">
    <property type="entry name" value="ATP-dep_Zn_Metalloprotease"/>
</dbReference>
<dbReference type="FunFam" id="1.20.58.760:FF:000003">
    <property type="entry name" value="AFG3-like AAA ATPase 2"/>
    <property type="match status" value="1"/>
</dbReference>
<keyword evidence="6 14" id="KW-0479">Metal-binding</keyword>
<proteinExistence type="inferred from homology"/>
<evidence type="ECO:0000256" key="11">
    <source>
        <dbReference type="ARBA" id="ARBA00022989"/>
    </source>
</evidence>
<evidence type="ECO:0000313" key="19">
    <source>
        <dbReference type="EMBL" id="BDS13785.1"/>
    </source>
</evidence>
<keyword evidence="12 14" id="KW-0482">Metalloprotease</keyword>
<dbReference type="NCBIfam" id="TIGR01241">
    <property type="entry name" value="FtsH_fam"/>
    <property type="match status" value="1"/>
</dbReference>
<evidence type="ECO:0000256" key="17">
    <source>
        <dbReference type="SAM" id="MobiDB-lite"/>
    </source>
</evidence>
<organism evidence="19 20">
    <name type="scientific">Aureispira anguillae</name>
    <dbReference type="NCBI Taxonomy" id="2864201"/>
    <lineage>
        <taxon>Bacteria</taxon>
        <taxon>Pseudomonadati</taxon>
        <taxon>Bacteroidota</taxon>
        <taxon>Saprospiria</taxon>
        <taxon>Saprospirales</taxon>
        <taxon>Saprospiraceae</taxon>
        <taxon>Aureispira</taxon>
    </lineage>
</organism>
<evidence type="ECO:0000256" key="5">
    <source>
        <dbReference type="ARBA" id="ARBA00022692"/>
    </source>
</evidence>
<comment type="similarity">
    <text evidence="14">In the central section; belongs to the AAA ATPase family.</text>
</comment>
<evidence type="ECO:0000256" key="6">
    <source>
        <dbReference type="ARBA" id="ARBA00022723"/>
    </source>
</evidence>
<dbReference type="InterPro" id="IPR003960">
    <property type="entry name" value="ATPase_AAA_CS"/>
</dbReference>
<dbReference type="GO" id="GO:0006508">
    <property type="term" value="P:proteolysis"/>
    <property type="evidence" value="ECO:0007669"/>
    <property type="project" value="UniProtKB-KW"/>
</dbReference>
<dbReference type="HAMAP" id="MF_01458">
    <property type="entry name" value="FtsH"/>
    <property type="match status" value="1"/>
</dbReference>
<evidence type="ECO:0000256" key="12">
    <source>
        <dbReference type="ARBA" id="ARBA00023049"/>
    </source>
</evidence>
<feature type="binding site" evidence="14">
    <location>
        <position position="465"/>
    </location>
    <ligand>
        <name>Zn(2+)</name>
        <dbReference type="ChEBI" id="CHEBI:29105"/>
        <note>catalytic</note>
    </ligand>
</feature>
<evidence type="ECO:0000256" key="1">
    <source>
        <dbReference type="ARBA" id="ARBA00004141"/>
    </source>
</evidence>
<dbReference type="GO" id="GO:0030163">
    <property type="term" value="P:protein catabolic process"/>
    <property type="evidence" value="ECO:0007669"/>
    <property type="project" value="UniProtKB-UniRule"/>
</dbReference>
<keyword evidence="10 14" id="KW-0067">ATP-binding</keyword>
<dbReference type="CDD" id="cd19501">
    <property type="entry name" value="RecA-like_FtsH"/>
    <property type="match status" value="1"/>
</dbReference>
<feature type="region of interest" description="Disordered" evidence="17">
    <location>
        <begin position="645"/>
        <end position="670"/>
    </location>
</feature>
<dbReference type="GO" id="GO:0005886">
    <property type="term" value="C:plasma membrane"/>
    <property type="evidence" value="ECO:0007669"/>
    <property type="project" value="UniProtKB-SubCell"/>
</dbReference>
<feature type="binding site" evidence="14">
    <location>
        <begin position="239"/>
        <end position="246"/>
    </location>
    <ligand>
        <name>ATP</name>
        <dbReference type="ChEBI" id="CHEBI:30616"/>
    </ligand>
</feature>
<comment type="similarity">
    <text evidence="3">In the N-terminal section; belongs to the AAA ATPase family.</text>
</comment>
<dbReference type="Gene3D" id="3.40.50.300">
    <property type="entry name" value="P-loop containing nucleotide triphosphate hydrolases"/>
    <property type="match status" value="1"/>
</dbReference>
<feature type="transmembrane region" description="Helical" evidence="14">
    <location>
        <begin position="142"/>
        <end position="162"/>
    </location>
</feature>
<evidence type="ECO:0000256" key="15">
    <source>
        <dbReference type="RuleBase" id="RU003651"/>
    </source>
</evidence>
<evidence type="ECO:0000256" key="10">
    <source>
        <dbReference type="ARBA" id="ARBA00022840"/>
    </source>
</evidence>
<keyword evidence="14" id="KW-1003">Cell membrane</keyword>
<dbReference type="InterPro" id="IPR003593">
    <property type="entry name" value="AAA+_ATPase"/>
</dbReference>
<feature type="compositionally biased region" description="Basic and acidic residues" evidence="17">
    <location>
        <begin position="659"/>
        <end position="670"/>
    </location>
</feature>
<dbReference type="Pfam" id="PF01434">
    <property type="entry name" value="Peptidase_M41"/>
    <property type="match status" value="1"/>
</dbReference>
<dbReference type="Gene3D" id="1.20.58.760">
    <property type="entry name" value="Peptidase M41"/>
    <property type="match status" value="1"/>
</dbReference>
<dbReference type="RefSeq" id="WP_264789034.1">
    <property type="nucleotide sequence ID" value="NZ_AP026867.1"/>
</dbReference>
<dbReference type="InterPro" id="IPR005936">
    <property type="entry name" value="FtsH"/>
</dbReference>
<name>A0A915YIQ1_9BACT</name>
<dbReference type="FunFam" id="1.10.8.60:FF:000019">
    <property type="entry name" value="AFG3-like AAA ATPase 2"/>
    <property type="match status" value="1"/>
</dbReference>
<feature type="active site" evidence="14">
    <location>
        <position position="462"/>
    </location>
</feature>
<keyword evidence="16" id="KW-0175">Coiled coil</keyword>
<dbReference type="SMART" id="SM00382">
    <property type="entry name" value="AAA"/>
    <property type="match status" value="1"/>
</dbReference>
<keyword evidence="11 14" id="KW-1133">Transmembrane helix</keyword>
<evidence type="ECO:0000256" key="9">
    <source>
        <dbReference type="ARBA" id="ARBA00022833"/>
    </source>
</evidence>
<feature type="transmembrane region" description="Helical" evidence="14">
    <location>
        <begin position="16"/>
        <end position="35"/>
    </location>
</feature>
<dbReference type="GO" id="GO:0016887">
    <property type="term" value="F:ATP hydrolysis activity"/>
    <property type="evidence" value="ECO:0007669"/>
    <property type="project" value="UniProtKB-UniRule"/>
</dbReference>
<dbReference type="FunFam" id="3.40.50.300:FF:000001">
    <property type="entry name" value="ATP-dependent zinc metalloprotease FtsH"/>
    <property type="match status" value="1"/>
</dbReference>
<evidence type="ECO:0000256" key="4">
    <source>
        <dbReference type="ARBA" id="ARBA00022670"/>
    </source>
</evidence>
<dbReference type="EC" id="3.4.24.-" evidence="14"/>
<dbReference type="GO" id="GO:0008270">
    <property type="term" value="F:zinc ion binding"/>
    <property type="evidence" value="ECO:0007669"/>
    <property type="project" value="UniProtKB-UniRule"/>
</dbReference>
<comment type="similarity">
    <text evidence="15">Belongs to the AAA ATPase family.</text>
</comment>
<dbReference type="Gene3D" id="1.10.8.60">
    <property type="match status" value="1"/>
</dbReference>
<keyword evidence="4 14" id="KW-0645">Protease</keyword>
<dbReference type="Pfam" id="PF06480">
    <property type="entry name" value="FtsH_ext"/>
    <property type="match status" value="1"/>
</dbReference>
<dbReference type="Pfam" id="PF00004">
    <property type="entry name" value="AAA"/>
    <property type="match status" value="1"/>
</dbReference>
<dbReference type="KEGG" id="aup:AsAng_0045470"/>
<keyword evidence="7 14" id="KW-0547">Nucleotide-binding</keyword>
<dbReference type="Gene3D" id="3.40.1690.20">
    <property type="match status" value="1"/>
</dbReference>
<gene>
    <name evidence="14" type="primary">ftsH</name>
    <name evidence="19" type="ORF">AsAng_0045470</name>
</gene>
<comment type="function">
    <text evidence="14">Acts as a processive, ATP-dependent zinc metallopeptidase for both cytoplasmic and membrane proteins. Plays a role in the quality control of integral membrane proteins.</text>
</comment>
<evidence type="ECO:0000256" key="2">
    <source>
        <dbReference type="ARBA" id="ARBA00010044"/>
    </source>
</evidence>
<dbReference type="InterPro" id="IPR011546">
    <property type="entry name" value="Pept_M41_FtsH_extracell"/>
</dbReference>
<evidence type="ECO:0000256" key="8">
    <source>
        <dbReference type="ARBA" id="ARBA00022801"/>
    </source>
</evidence>
<dbReference type="GO" id="GO:0004222">
    <property type="term" value="F:metalloendopeptidase activity"/>
    <property type="evidence" value="ECO:0007669"/>
    <property type="project" value="InterPro"/>
</dbReference>
<dbReference type="InterPro" id="IPR003959">
    <property type="entry name" value="ATPase_AAA_core"/>
</dbReference>
<evidence type="ECO:0000256" key="7">
    <source>
        <dbReference type="ARBA" id="ARBA00022741"/>
    </source>
</evidence>
<comment type="subunit">
    <text evidence="14">Homohexamer.</text>
</comment>
<reference evidence="19" key="1">
    <citation type="submission" date="2022-09" db="EMBL/GenBank/DDBJ databases">
        <title>Aureispira anguillicida sp. nov., isolated from Leptocephalus of Japanese eel Anguilla japonica.</title>
        <authorList>
            <person name="Yuasa K."/>
            <person name="Mekata T."/>
            <person name="Ikunari K."/>
        </authorList>
    </citation>
    <scope>NUCLEOTIDE SEQUENCE</scope>
    <source>
        <strain evidence="19">EL160426</strain>
    </source>
</reference>
<dbReference type="Pfam" id="PF17862">
    <property type="entry name" value="AAA_lid_3"/>
    <property type="match status" value="1"/>
</dbReference>
<feature type="domain" description="AAA+ ATPase" evidence="18">
    <location>
        <begin position="231"/>
        <end position="370"/>
    </location>
</feature>
<keyword evidence="5 14" id="KW-0812">Transmembrane</keyword>
<dbReference type="GO" id="GO:0005524">
    <property type="term" value="F:ATP binding"/>
    <property type="evidence" value="ECO:0007669"/>
    <property type="project" value="UniProtKB-UniRule"/>
</dbReference>
<comment type="similarity">
    <text evidence="2 14">In the C-terminal section; belongs to the peptidase M41 family.</text>
</comment>
<sequence>MEQKNSPSNKPKFNAYWFYAIIAVILISLNLFNLTGSVPDITMSKLTELIKKGDVGKIVVISTGEQSKYAEIYIDKDKLSDKAYEDVAKSTIGTGNPGPHYKHTIVVVENFIEKVDKAKAEFLAANPDAEDIPITADTKGTLTGIIMWLFPFILLIAIWVFFMRRVGGGGGGAGGQIFNIGRSKATLFDKDTKVNVTFKDVAGLDEAKEEVMEVVDFLRSPKKYTVLGGKIPKGVLLVGPPGTGKTLLAKAVAGEADVPFFSISGSDFVEMFVGVGASRVRDLFRQAREKAPCIIFIDEIDAIGRARGRNSMQGNDERENTLNQLLVEMDGFSTDKGVILVAATNRPDILDTALLRPGRFDRQIGIGKPDLVGREQIFKVHLKPIKISDNVDAKTLAMQTPGFAGAEISNICNEAALIAARYNKTEVEMEDFNKAIDRVIGGLEKKNKLISPEEKRVIAYHEAGHAISGWFLEHAHPLVKVTIVPRGLTALGYAQYLPKEKHIVPKQHLLDQMCGLLAGRAAEDIVFGQVSTGAQNDLDRVTQHAYNLIMIYGMNEKVGNVSYYEMMKNNQFAKPYSEATAQLIDQEIRKIIDEQYARALQLLKEKRNELELLANELLNKEVLLKADVEHLIGKRLFDDIPDEKNGEKAVGENNGVDTLLDKDDLPDEIH</sequence>
<dbReference type="Proteomes" id="UP001060919">
    <property type="component" value="Chromosome"/>
</dbReference>
<feature type="binding site" evidence="14">
    <location>
        <position position="537"/>
    </location>
    <ligand>
        <name>Zn(2+)</name>
        <dbReference type="ChEBI" id="CHEBI:29105"/>
        <note>catalytic</note>
    </ligand>
</feature>
<dbReference type="InterPro" id="IPR027417">
    <property type="entry name" value="P-loop_NTPase"/>
</dbReference>
<protein>
    <recommendedName>
        <fullName evidence="14">ATP-dependent zinc metalloprotease FtsH</fullName>
        <ecNumber evidence="14">3.4.24.-</ecNumber>
    </recommendedName>
</protein>
<evidence type="ECO:0000259" key="18">
    <source>
        <dbReference type="SMART" id="SM00382"/>
    </source>
</evidence>
<feature type="coiled-coil region" evidence="16">
    <location>
        <begin position="596"/>
        <end position="623"/>
    </location>
</feature>
<accession>A0A915YIQ1</accession>
<feature type="binding site" evidence="14">
    <location>
        <position position="461"/>
    </location>
    <ligand>
        <name>Zn(2+)</name>
        <dbReference type="ChEBI" id="CHEBI:29105"/>
        <note>catalytic</note>
    </ligand>
</feature>
<dbReference type="InterPro" id="IPR000642">
    <property type="entry name" value="Peptidase_M41"/>
</dbReference>
<comment type="cofactor">
    <cofactor evidence="14">
        <name>Zn(2+)</name>
        <dbReference type="ChEBI" id="CHEBI:29105"/>
    </cofactor>
    <text evidence="14">Binds 1 zinc ion per subunit.</text>
</comment>